<evidence type="ECO:0008006" key="3">
    <source>
        <dbReference type="Google" id="ProtNLM"/>
    </source>
</evidence>
<evidence type="ECO:0000313" key="1">
    <source>
        <dbReference type="EMBL" id="SLK11644.1"/>
    </source>
</evidence>
<protein>
    <recommendedName>
        <fullName evidence="3">Glyoxalase/Bleomycin resistance protein/Dioxygenase superfamily protein</fullName>
    </recommendedName>
</protein>
<gene>
    <name evidence="1" type="ORF">SAMN06295987_11529</name>
</gene>
<dbReference type="Proteomes" id="UP000190989">
    <property type="component" value="Unassembled WGS sequence"/>
</dbReference>
<dbReference type="AlphaFoldDB" id="A0A1U6IUG1"/>
<dbReference type="EMBL" id="FVZE01000015">
    <property type="protein sequence ID" value="SLK11644.1"/>
    <property type="molecule type" value="Genomic_DNA"/>
</dbReference>
<accession>A0A1U6IUG1</accession>
<organism evidence="1 2">
    <name type="scientific">Novosphingobium mathurense</name>
    <dbReference type="NCBI Taxonomy" id="428990"/>
    <lineage>
        <taxon>Bacteria</taxon>
        <taxon>Pseudomonadati</taxon>
        <taxon>Pseudomonadota</taxon>
        <taxon>Alphaproteobacteria</taxon>
        <taxon>Sphingomonadales</taxon>
        <taxon>Sphingomonadaceae</taxon>
        <taxon>Novosphingobium</taxon>
    </lineage>
</organism>
<keyword evidence="2" id="KW-1185">Reference proteome</keyword>
<dbReference type="STRING" id="428990.SAMN06295987_11529"/>
<proteinExistence type="predicted"/>
<reference evidence="2" key="1">
    <citation type="submission" date="2017-02" db="EMBL/GenBank/DDBJ databases">
        <authorList>
            <person name="Varghese N."/>
            <person name="Submissions S."/>
        </authorList>
    </citation>
    <scope>NUCLEOTIDE SEQUENCE [LARGE SCALE GENOMIC DNA]</scope>
    <source>
        <strain evidence="2">SM117</strain>
    </source>
</reference>
<name>A0A1U6IUG1_9SPHN</name>
<dbReference type="RefSeq" id="WP_079731953.1">
    <property type="nucleotide sequence ID" value="NZ_FVZE01000015.1"/>
</dbReference>
<dbReference type="InterPro" id="IPR029068">
    <property type="entry name" value="Glyas_Bleomycin-R_OHBP_Dase"/>
</dbReference>
<evidence type="ECO:0000313" key="2">
    <source>
        <dbReference type="Proteomes" id="UP000190989"/>
    </source>
</evidence>
<dbReference type="SUPFAM" id="SSF54593">
    <property type="entry name" value="Glyoxalase/Bleomycin resistance protein/Dihydroxybiphenyl dioxygenase"/>
    <property type="match status" value="1"/>
</dbReference>
<sequence length="61" mass="6723">MAITGIRRPVFLVDDIETSQRFFTDYGLHPIERDETSALLETMDGGEAATPACLLEPSKPV</sequence>